<reference evidence="2" key="1">
    <citation type="journal article" date="2012" name="PLoS ONE">
        <title>Gene sets for utilization of primary and secondary nutrition supplies in the distal gut of endangered iberian lynx.</title>
        <authorList>
            <person name="Alcaide M."/>
            <person name="Messina E."/>
            <person name="Richter M."/>
            <person name="Bargiela R."/>
            <person name="Peplies J."/>
            <person name="Huws S.A."/>
            <person name="Newbold C.J."/>
            <person name="Golyshin P.N."/>
            <person name="Simon M.A."/>
            <person name="Lopez G."/>
            <person name="Yakimov M.M."/>
            <person name="Ferrer M."/>
        </authorList>
    </citation>
    <scope>NUCLEOTIDE SEQUENCE</scope>
</reference>
<comment type="caution">
    <text evidence="2">The sequence shown here is derived from an EMBL/GenBank/DDBJ whole genome shotgun (WGS) entry which is preliminary data.</text>
</comment>
<protein>
    <submittedName>
        <fullName evidence="2">Uncharacterized protein</fullName>
    </submittedName>
</protein>
<name>J9FWX8_9ZZZZ</name>
<keyword evidence="1" id="KW-0812">Transmembrane</keyword>
<keyword evidence="1" id="KW-0472">Membrane</keyword>
<evidence type="ECO:0000313" key="2">
    <source>
        <dbReference type="EMBL" id="EJW94067.1"/>
    </source>
</evidence>
<evidence type="ECO:0000256" key="1">
    <source>
        <dbReference type="SAM" id="Phobius"/>
    </source>
</evidence>
<accession>J9FWX8</accession>
<dbReference type="EMBL" id="AMCI01006592">
    <property type="protein sequence ID" value="EJW94067.1"/>
    <property type="molecule type" value="Genomic_DNA"/>
</dbReference>
<proteinExistence type="predicted"/>
<sequence length="69" mass="7324">MESTISPAIFLSSSEPNFCSTILPAAIRDRLTTCARISSRDFFFSDAIVSFAAAITISCSALVSAMILS</sequence>
<gene>
    <name evidence="2" type="ORF">EVA_17826</name>
</gene>
<dbReference type="AlphaFoldDB" id="J9FWX8"/>
<organism evidence="2">
    <name type="scientific">gut metagenome</name>
    <dbReference type="NCBI Taxonomy" id="749906"/>
    <lineage>
        <taxon>unclassified sequences</taxon>
        <taxon>metagenomes</taxon>
        <taxon>organismal metagenomes</taxon>
    </lineage>
</organism>
<feature type="transmembrane region" description="Helical" evidence="1">
    <location>
        <begin position="47"/>
        <end position="68"/>
    </location>
</feature>
<keyword evidence="1" id="KW-1133">Transmembrane helix</keyword>